<dbReference type="NCBIfam" id="TIGR04183">
    <property type="entry name" value="Por_Secre_tail"/>
    <property type="match status" value="1"/>
</dbReference>
<evidence type="ECO:0000256" key="1">
    <source>
        <dbReference type="ARBA" id="ARBA00022729"/>
    </source>
</evidence>
<dbReference type="RefSeq" id="WP_079665854.1">
    <property type="nucleotide sequence ID" value="NZ_FUYZ01000001.1"/>
</dbReference>
<name>A0A1T5D3T5_9FLAO</name>
<proteinExistence type="predicted"/>
<dbReference type="Proteomes" id="UP000191112">
    <property type="component" value="Unassembled WGS sequence"/>
</dbReference>
<dbReference type="Pfam" id="PF07675">
    <property type="entry name" value="Cleaved_Adhesin"/>
    <property type="match status" value="1"/>
</dbReference>
<organism evidence="4 5">
    <name type="scientific">Soonwooa buanensis</name>
    <dbReference type="NCBI Taxonomy" id="619805"/>
    <lineage>
        <taxon>Bacteria</taxon>
        <taxon>Pseudomonadati</taxon>
        <taxon>Bacteroidota</taxon>
        <taxon>Flavobacteriia</taxon>
        <taxon>Flavobacteriales</taxon>
        <taxon>Weeksellaceae</taxon>
        <taxon>Chryseobacterium group</taxon>
        <taxon>Soonwooa</taxon>
    </lineage>
</organism>
<dbReference type="STRING" id="619805.SAMN05660477_00589"/>
<gene>
    <name evidence="4" type="ORF">SAMN05660477_00589</name>
</gene>
<feature type="domain" description="Fibronectin type-III" evidence="3">
    <location>
        <begin position="224"/>
        <end position="313"/>
    </location>
</feature>
<dbReference type="Gene3D" id="2.60.40.10">
    <property type="entry name" value="Immunoglobulins"/>
    <property type="match status" value="2"/>
</dbReference>
<dbReference type="GO" id="GO:0005975">
    <property type="term" value="P:carbohydrate metabolic process"/>
    <property type="evidence" value="ECO:0007669"/>
    <property type="project" value="UniProtKB-ARBA"/>
</dbReference>
<dbReference type="SUPFAM" id="SSF49899">
    <property type="entry name" value="Concanavalin A-like lectins/glucanases"/>
    <property type="match status" value="1"/>
</dbReference>
<dbReference type="AlphaFoldDB" id="A0A1T5D3T5"/>
<evidence type="ECO:0000313" key="5">
    <source>
        <dbReference type="Proteomes" id="UP000191112"/>
    </source>
</evidence>
<dbReference type="NCBIfam" id="NF038128">
    <property type="entry name" value="choice_anch_J"/>
    <property type="match status" value="1"/>
</dbReference>
<dbReference type="InterPro" id="IPR013320">
    <property type="entry name" value="ConA-like_dom_sf"/>
</dbReference>
<reference evidence="4 5" key="1">
    <citation type="submission" date="2017-02" db="EMBL/GenBank/DDBJ databases">
        <authorList>
            <person name="Peterson S.W."/>
        </authorList>
    </citation>
    <scope>NUCLEOTIDE SEQUENCE [LARGE SCALE GENOMIC DNA]</scope>
    <source>
        <strain evidence="4 5">DSM 22323</strain>
    </source>
</reference>
<sequence>MKKVLLSCFVALGVSASAQTVLFQDSFESYTDFAIANVGSWTLTDVDQSTTYGFSGIQFANSGAKKSFQVFNSTTTTPPITPGATSDWTARTGNKMMAAFAATTPKNNDWMISPQIQLNNGTIELSFWGKSCDGQYGNEKFKVHISTTGTAVSNFTAITPNEVSSPADITWHKYTYDLSQYAGQNVYIAIQCTSNDQFGFAVDDFVVTSSTAQTEAPGCATLTAPANGNQAVGVNPAPTLSWTAPTTGGTASSYDVYLGTSPNPTTLLGNYTSTSTTAAGLSPLTTYYWKVVPKNTIGSATGCTEFSFKTLDTNPPGCVTNVTPADGATGVPGGTTPLSWVAPTTGGTPVSYDVYWGTDAASLTKLGSTANTAVNITNTQYSTTYYWKVVGVNTDGTSAASCPSYKLTTGPNPYEPYCGPLAFGYVEPITKVTFADLTNATSAATSAPAHETFLDKVATVTKGESYTMTLEGYTGGNYKNRFVVFADWNQDGTFDPTTETYVVEGILEASTGVDGKTVSVSIPVPADATTGNTRLRIKKTYGATPYVDPCVVGTSFGQAEDYILKVNSSTPPVTYCEVALNCEDGDLITNVTFAGIDNDSACGTDGYSDYTSSVAPANVMAGETYPMSVTVGDGWYERVSAWIDYNNNGVFEANEYLGEIGDGGTGVVTSSDITIPATTAAGTYRMRVQVLAAGSNNPASEDPCMNDLDQFGEYEDYSVKVGTLAVSDINKAKVQVFPNPVVDVLKVTSASNAKSIKVFDMNGKLVTNQAAKTTANEVNMSRMTPGAYVVVVETDNGSETIKVIKK</sequence>
<dbReference type="PROSITE" id="PS50853">
    <property type="entry name" value="FN3"/>
    <property type="match status" value="2"/>
</dbReference>
<dbReference type="InterPro" id="IPR026444">
    <property type="entry name" value="Secre_tail"/>
</dbReference>
<evidence type="ECO:0000313" key="4">
    <source>
        <dbReference type="EMBL" id="SKB66355.1"/>
    </source>
</evidence>
<dbReference type="InterPro" id="IPR045474">
    <property type="entry name" value="GEVED"/>
</dbReference>
<accession>A0A1T5D3T5</accession>
<dbReference type="OrthoDB" id="951108at2"/>
<dbReference type="InterPro" id="IPR011628">
    <property type="entry name" value="Cleaved_adhesin"/>
</dbReference>
<dbReference type="EMBL" id="FUYZ01000001">
    <property type="protein sequence ID" value="SKB66355.1"/>
    <property type="molecule type" value="Genomic_DNA"/>
</dbReference>
<feature type="domain" description="Fibronectin type-III" evidence="3">
    <location>
        <begin position="315"/>
        <end position="412"/>
    </location>
</feature>
<dbReference type="InterPro" id="IPR036116">
    <property type="entry name" value="FN3_sf"/>
</dbReference>
<keyword evidence="5" id="KW-1185">Reference proteome</keyword>
<dbReference type="GO" id="GO:0004553">
    <property type="term" value="F:hydrolase activity, hydrolyzing O-glycosyl compounds"/>
    <property type="evidence" value="ECO:0007669"/>
    <property type="project" value="UniProtKB-ARBA"/>
</dbReference>
<evidence type="ECO:0000256" key="2">
    <source>
        <dbReference type="SAM" id="SignalP"/>
    </source>
</evidence>
<feature type="chain" id="PRO_5012256396" evidence="2">
    <location>
        <begin position="19"/>
        <end position="806"/>
    </location>
</feature>
<dbReference type="SUPFAM" id="SSF49265">
    <property type="entry name" value="Fibronectin type III"/>
    <property type="match status" value="1"/>
</dbReference>
<protein>
    <submittedName>
        <fullName evidence="4">Por secretion system C-terminal sorting domain-containing protein</fullName>
    </submittedName>
</protein>
<dbReference type="Pfam" id="PF18962">
    <property type="entry name" value="Por_Secre_tail"/>
    <property type="match status" value="1"/>
</dbReference>
<dbReference type="InterPro" id="IPR003961">
    <property type="entry name" value="FN3_dom"/>
</dbReference>
<dbReference type="InterPro" id="IPR013783">
    <property type="entry name" value="Ig-like_fold"/>
</dbReference>
<feature type="signal peptide" evidence="2">
    <location>
        <begin position="1"/>
        <end position="18"/>
    </location>
</feature>
<dbReference type="Gene3D" id="2.60.120.200">
    <property type="match status" value="1"/>
</dbReference>
<dbReference type="Pfam" id="PF20009">
    <property type="entry name" value="GEVED"/>
    <property type="match status" value="2"/>
</dbReference>
<evidence type="ECO:0000259" key="3">
    <source>
        <dbReference type="PROSITE" id="PS50853"/>
    </source>
</evidence>
<keyword evidence="1 2" id="KW-0732">Signal</keyword>